<reference evidence="1" key="1">
    <citation type="submission" date="2020-08" db="EMBL/GenBank/DDBJ databases">
        <title>Multicomponent nature underlies the extraordinary mechanical properties of spider dragline silk.</title>
        <authorList>
            <person name="Kono N."/>
            <person name="Nakamura H."/>
            <person name="Mori M."/>
            <person name="Yoshida Y."/>
            <person name="Ohtoshi R."/>
            <person name="Malay A.D."/>
            <person name="Moran D.A.P."/>
            <person name="Tomita M."/>
            <person name="Numata K."/>
            <person name="Arakawa K."/>
        </authorList>
    </citation>
    <scope>NUCLEOTIDE SEQUENCE</scope>
</reference>
<keyword evidence="3" id="KW-1185">Reference proteome</keyword>
<proteinExistence type="predicted"/>
<dbReference type="AlphaFoldDB" id="A0A8X6WX99"/>
<sequence>MVPGRFSGYPETPNPEFRYPYVFQHRDNSLLGPTNEMEENTEALEGENLDDIDNLMLLPPNARYMDMGPYGSRDEEKEAIQSWLNRHTVPSVFRVSRRSAPFFYPIDYRYIPGYKKRSRIFSNGNREINRFSGEEEPEADFGKWGHVVQVPEAYVSPEDMARLYGLANLMAEEEDSEAKMRRSA</sequence>
<protein>
    <submittedName>
        <fullName evidence="1">Uncharacterized protein</fullName>
    </submittedName>
</protein>
<dbReference type="OrthoDB" id="6427315at2759"/>
<evidence type="ECO:0000313" key="2">
    <source>
        <dbReference type="EMBL" id="GFY75985.1"/>
    </source>
</evidence>
<gene>
    <name evidence="1" type="primary">AVEN_19444_2</name>
    <name evidence="2" type="ORF">TNIN_2991</name>
    <name evidence="1" type="ORF">TNIN_500981</name>
</gene>
<name>A0A8X6WX99_9ARAC</name>
<dbReference type="Proteomes" id="UP000886998">
    <property type="component" value="Unassembled WGS sequence"/>
</dbReference>
<evidence type="ECO:0000313" key="3">
    <source>
        <dbReference type="Proteomes" id="UP000886998"/>
    </source>
</evidence>
<evidence type="ECO:0000313" key="1">
    <source>
        <dbReference type="EMBL" id="GFY43059.1"/>
    </source>
</evidence>
<organism evidence="1 3">
    <name type="scientific">Trichonephila inaurata madagascariensis</name>
    <dbReference type="NCBI Taxonomy" id="2747483"/>
    <lineage>
        <taxon>Eukaryota</taxon>
        <taxon>Metazoa</taxon>
        <taxon>Ecdysozoa</taxon>
        <taxon>Arthropoda</taxon>
        <taxon>Chelicerata</taxon>
        <taxon>Arachnida</taxon>
        <taxon>Araneae</taxon>
        <taxon>Araneomorphae</taxon>
        <taxon>Entelegynae</taxon>
        <taxon>Araneoidea</taxon>
        <taxon>Nephilidae</taxon>
        <taxon>Trichonephila</taxon>
        <taxon>Trichonephila inaurata</taxon>
    </lineage>
</organism>
<accession>A0A8X6WX99</accession>
<dbReference type="EMBL" id="BMAV01003460">
    <property type="protein sequence ID" value="GFY43059.1"/>
    <property type="molecule type" value="Genomic_DNA"/>
</dbReference>
<dbReference type="EMBL" id="BMAV01021698">
    <property type="protein sequence ID" value="GFY75985.1"/>
    <property type="molecule type" value="Genomic_DNA"/>
</dbReference>
<comment type="caution">
    <text evidence="1">The sequence shown here is derived from an EMBL/GenBank/DDBJ whole genome shotgun (WGS) entry which is preliminary data.</text>
</comment>